<feature type="signal peptide" evidence="2">
    <location>
        <begin position="1"/>
        <end position="28"/>
    </location>
</feature>
<dbReference type="Pfam" id="PF21959">
    <property type="entry name" value="DUF6923"/>
    <property type="match status" value="1"/>
</dbReference>
<dbReference type="EMBL" id="BBMT01000001">
    <property type="protein sequence ID" value="GAL32369.1"/>
    <property type="molecule type" value="Genomic_DNA"/>
</dbReference>
<dbReference type="InterPro" id="IPR045474">
    <property type="entry name" value="GEVED"/>
</dbReference>
<evidence type="ECO:0000259" key="4">
    <source>
        <dbReference type="Pfam" id="PF20009"/>
    </source>
</evidence>
<dbReference type="Proteomes" id="UP000029224">
    <property type="component" value="Unassembled WGS sequence"/>
</dbReference>
<evidence type="ECO:0000259" key="3">
    <source>
        <dbReference type="Pfam" id="PF16130"/>
    </source>
</evidence>
<evidence type="ECO:0000256" key="1">
    <source>
        <dbReference type="SAM" id="MobiDB-lite"/>
    </source>
</evidence>
<dbReference type="InterPro" id="IPR031025">
    <property type="entry name" value="LruC_dom"/>
</dbReference>
<reference evidence="6 7" key="2">
    <citation type="submission" date="2014-09" db="EMBL/GenBank/DDBJ databases">
        <authorList>
            <consortium name="NBRP consortium"/>
            <person name="Sawabe T."/>
            <person name="Meirelles P."/>
            <person name="Nakanishi M."/>
            <person name="Sayaka M."/>
            <person name="Hattori M."/>
            <person name="Ohkuma M."/>
        </authorList>
    </citation>
    <scope>NUCLEOTIDE SEQUENCE [LARGE SCALE GENOMIC DNA]</scope>
    <source>
        <strain evidence="6 7">JCM 19240</strain>
    </source>
</reference>
<feature type="domain" description="GEVED" evidence="4">
    <location>
        <begin position="358"/>
        <end position="432"/>
    </location>
</feature>
<evidence type="ECO:0000256" key="2">
    <source>
        <dbReference type="SAM" id="SignalP"/>
    </source>
</evidence>
<feature type="domain" description="DUF4842" evidence="3">
    <location>
        <begin position="483"/>
        <end position="701"/>
    </location>
</feature>
<feature type="chain" id="PRO_5001864136" evidence="2">
    <location>
        <begin position="29"/>
        <end position="714"/>
    </location>
</feature>
<organism evidence="6 7">
    <name type="scientific">Vibrio maritimus</name>
    <dbReference type="NCBI Taxonomy" id="990268"/>
    <lineage>
        <taxon>Bacteria</taxon>
        <taxon>Pseudomonadati</taxon>
        <taxon>Pseudomonadota</taxon>
        <taxon>Gammaproteobacteria</taxon>
        <taxon>Vibrionales</taxon>
        <taxon>Vibrionaceae</taxon>
        <taxon>Vibrio</taxon>
    </lineage>
</organism>
<dbReference type="InterPro" id="IPR054215">
    <property type="entry name" value="DUF6923"/>
</dbReference>
<keyword evidence="2" id="KW-0732">Signal</keyword>
<gene>
    <name evidence="6" type="ORF">JCM19240_5800</name>
</gene>
<dbReference type="OrthoDB" id="1204817at2"/>
<dbReference type="InterPro" id="IPR032295">
    <property type="entry name" value="DUF4842"/>
</dbReference>
<reference evidence="6 7" key="1">
    <citation type="submission" date="2014-09" db="EMBL/GenBank/DDBJ databases">
        <title>Vibrio maritimus JCM 19240. (C210) whole genome shotgun sequence.</title>
        <authorList>
            <person name="Sawabe T."/>
            <person name="Meirelles P."/>
            <person name="Nakanishi M."/>
            <person name="Sayaka M."/>
            <person name="Hattori M."/>
            <person name="Ohkuma M."/>
        </authorList>
    </citation>
    <scope>NUCLEOTIDE SEQUENCE [LARGE SCALE GENOMIC DNA]</scope>
    <source>
        <strain evidence="6 7">JCM 19240</strain>
    </source>
</reference>
<proteinExistence type="predicted"/>
<evidence type="ECO:0000259" key="5">
    <source>
        <dbReference type="Pfam" id="PF21959"/>
    </source>
</evidence>
<comment type="caution">
    <text evidence="6">The sequence shown here is derived from an EMBL/GenBank/DDBJ whole genome shotgun (WGS) entry which is preliminary data.</text>
</comment>
<dbReference type="InterPro" id="IPR011042">
    <property type="entry name" value="6-blade_b-propeller_TolB-like"/>
</dbReference>
<accession>A0A090T0X5</accession>
<feature type="domain" description="DUF6923" evidence="5">
    <location>
        <begin position="43"/>
        <end position="267"/>
    </location>
</feature>
<name>A0A090T0X5_9VIBR</name>
<dbReference type="Gene3D" id="2.120.10.30">
    <property type="entry name" value="TolB, C-terminal domain"/>
    <property type="match status" value="1"/>
</dbReference>
<evidence type="ECO:0000313" key="7">
    <source>
        <dbReference type="Proteomes" id="UP000029224"/>
    </source>
</evidence>
<evidence type="ECO:0000313" key="6">
    <source>
        <dbReference type="EMBL" id="GAL32369.1"/>
    </source>
</evidence>
<dbReference type="AlphaFoldDB" id="A0A090T0X5"/>
<dbReference type="NCBIfam" id="TIGR04456">
    <property type="entry name" value="LruC_dom"/>
    <property type="match status" value="1"/>
</dbReference>
<keyword evidence="7" id="KW-1185">Reference proteome</keyword>
<dbReference type="Pfam" id="PF16130">
    <property type="entry name" value="DUF4842"/>
    <property type="match status" value="1"/>
</dbReference>
<dbReference type="SUPFAM" id="SSF101898">
    <property type="entry name" value="NHL repeat"/>
    <property type="match status" value="1"/>
</dbReference>
<protein>
    <submittedName>
        <fullName evidence="6">Uncharacterized protein</fullName>
    </submittedName>
</protein>
<feature type="region of interest" description="Disordered" evidence="1">
    <location>
        <begin position="306"/>
        <end position="329"/>
    </location>
</feature>
<dbReference type="Pfam" id="PF20009">
    <property type="entry name" value="GEVED"/>
    <property type="match status" value="1"/>
</dbReference>
<sequence length="714" mass="78042">MVLTNKVKTFTGIGGSLAATLLATSVQAAPFDTCPSKAYLFQSTPVQVYGVNLVTGQTSLLQGDTGLNANINGVGFDFDGRYIYGYDTTNKRLVRLGGDFQAEILNTSGLPTDHTFYVGDVYESVYYLYRKNKGLFTVDLTPLESDSSAVLTVERVTTRSVVSLTDFAFHPSDGKLYGIDNGSGALYSFDAETGQETYIGDTGETGTFGAGYFDVDGYYYVSRNQDGQIYRIDLSPGNASNIANGIVPAVKFADGPNSNQNDGARCANAPVIDEDSQIDFGDAPTTYLTKLADNGPRHGLDGVTWLGDSAPDGEQDGRANNLADDETGLDDENGVGFVTAIEPGLDSIVTVNASTTGYLSAWFDWNQDGDFADDGEQVFTDTQLQAGNNNLVFTVDAAAYIGTTWSRFRFSQQEGLDYFGGAATGEVEDHPLTVTGEGLSVRYYPNATDYTTVAFEDNWPYTADYDMNDVVVSYRITEILRDGNVVKSKIDGYLGAVGASYHNGFAIRLKGLNRSDIDTDTSRLIKNDVQSETSGLEQISNEAIFVISEDTSVYKLDSCDFHRTLMSCGSEDVQLNFTLHVNIKDGTNTSSLMSMPYDPFIFATPDYYHGAGYFQPGRKWEVHLPNYEPTEQFDADLFAGLGRDVSNASTNTYFKTAENLPWAIMVNDEWLWPTETTDLLAAYPQYATYAESSGEQAQNWFESQFATPNKCYIP</sequence>